<comment type="cofactor">
    <cofactor evidence="1 4">
        <name>a divalent metal cation</name>
        <dbReference type="ChEBI" id="CHEBI:60240"/>
    </cofactor>
</comment>
<feature type="active site" description="Proton acceptor" evidence="4">
    <location>
        <position position="82"/>
    </location>
</feature>
<keyword evidence="3 4" id="KW-0546">Nucleotide metabolism</keyword>
<dbReference type="InterPro" id="IPR029001">
    <property type="entry name" value="ITPase-like_fam"/>
</dbReference>
<keyword evidence="6" id="KW-1185">Reference proteome</keyword>
<proteinExistence type="inferred from homology"/>
<feature type="site" description="Important for substrate specificity" evidence="4">
    <location>
        <position position="83"/>
    </location>
</feature>
<dbReference type="CDD" id="cd00555">
    <property type="entry name" value="Maf"/>
    <property type="match status" value="1"/>
</dbReference>
<comment type="subcellular location">
    <subcellularLocation>
        <location evidence="4">Cytoplasm</location>
    </subcellularLocation>
</comment>
<evidence type="ECO:0000313" key="6">
    <source>
        <dbReference type="Proteomes" id="UP001379533"/>
    </source>
</evidence>
<dbReference type="NCBIfam" id="TIGR00172">
    <property type="entry name" value="maf"/>
    <property type="match status" value="1"/>
</dbReference>
<accession>A0ABZ2JYY7</accession>
<sequence>MSISPNDPVTRIILGSGSPRRREILEALRIPFIVRIPQVDESVNEGEEPEVYLDRIVRAKLAAIHALLDEGERQRAIVLVADTSVIHRGEILGKPASVEDAEDMVRSLAGDTHEVKTRFLLAFTGEDAGIVPFHAETVTTRVTFRALSEEEVRDYAASGEGLDKAGAYAVQGFGASLVSRIEGSYSNVVGLPACELVVALRRHAQP</sequence>
<comment type="catalytic activity">
    <reaction evidence="4">
        <text>dTTP + H2O = dTMP + diphosphate + H(+)</text>
        <dbReference type="Rhea" id="RHEA:28534"/>
        <dbReference type="ChEBI" id="CHEBI:15377"/>
        <dbReference type="ChEBI" id="CHEBI:15378"/>
        <dbReference type="ChEBI" id="CHEBI:33019"/>
        <dbReference type="ChEBI" id="CHEBI:37568"/>
        <dbReference type="ChEBI" id="CHEBI:63528"/>
        <dbReference type="EC" id="3.6.1.9"/>
    </reaction>
</comment>
<dbReference type="EMBL" id="CP089982">
    <property type="protein sequence ID" value="WXA91009.1"/>
    <property type="molecule type" value="Genomic_DNA"/>
</dbReference>
<feature type="site" description="Important for substrate specificity" evidence="4">
    <location>
        <position position="20"/>
    </location>
</feature>
<dbReference type="RefSeq" id="WP_394841629.1">
    <property type="nucleotide sequence ID" value="NZ_CP089982.1"/>
</dbReference>
<name>A0ABZ2JYY7_9BACT</name>
<evidence type="ECO:0000256" key="2">
    <source>
        <dbReference type="ARBA" id="ARBA00022801"/>
    </source>
</evidence>
<dbReference type="HAMAP" id="MF_00528">
    <property type="entry name" value="Maf"/>
    <property type="match status" value="1"/>
</dbReference>
<dbReference type="PIRSF" id="PIRSF006305">
    <property type="entry name" value="Maf"/>
    <property type="match status" value="1"/>
</dbReference>
<dbReference type="PANTHER" id="PTHR43213:SF5">
    <property type="entry name" value="BIFUNCTIONAL DTTP_UTP PYROPHOSPHATASE_METHYLTRANSFERASE PROTEIN-RELATED"/>
    <property type="match status" value="1"/>
</dbReference>
<dbReference type="InterPro" id="IPR003697">
    <property type="entry name" value="Maf-like"/>
</dbReference>
<protein>
    <recommendedName>
        <fullName evidence="4">dTTP/UTP pyrophosphatase</fullName>
        <shortName evidence="4">dTTPase/UTPase</shortName>
        <ecNumber evidence="4">3.6.1.9</ecNumber>
    </recommendedName>
    <alternativeName>
        <fullName evidence="4">Nucleoside triphosphate pyrophosphatase</fullName>
    </alternativeName>
    <alternativeName>
        <fullName evidence="4">Nucleotide pyrophosphatase</fullName>
        <shortName evidence="4">Nucleotide PPase</shortName>
    </alternativeName>
</protein>
<evidence type="ECO:0000256" key="3">
    <source>
        <dbReference type="ARBA" id="ARBA00023080"/>
    </source>
</evidence>
<reference evidence="5 6" key="1">
    <citation type="submission" date="2021-12" db="EMBL/GenBank/DDBJ databases">
        <title>Discovery of the Pendulisporaceae a myxobacterial family with distinct sporulation behavior and unique specialized metabolism.</title>
        <authorList>
            <person name="Garcia R."/>
            <person name="Popoff A."/>
            <person name="Bader C.D."/>
            <person name="Loehr J."/>
            <person name="Walesch S."/>
            <person name="Walt C."/>
            <person name="Boldt J."/>
            <person name="Bunk B."/>
            <person name="Haeckl F.J.F.P.J."/>
            <person name="Gunesch A.P."/>
            <person name="Birkelbach J."/>
            <person name="Nuebel U."/>
            <person name="Pietschmann T."/>
            <person name="Bach T."/>
            <person name="Mueller R."/>
        </authorList>
    </citation>
    <scope>NUCLEOTIDE SEQUENCE [LARGE SCALE GENOMIC DNA]</scope>
    <source>
        <strain evidence="5 6">MSr12523</strain>
    </source>
</reference>
<comment type="function">
    <text evidence="4">Nucleoside triphosphate pyrophosphatase that hydrolyzes dTTP and UTP. May have a dual role in cell division arrest and in preventing the incorporation of modified nucleotides into cellular nucleic acids.</text>
</comment>
<dbReference type="Gene3D" id="3.90.950.10">
    <property type="match status" value="1"/>
</dbReference>
<dbReference type="Proteomes" id="UP001379533">
    <property type="component" value="Chromosome"/>
</dbReference>
<comment type="catalytic activity">
    <reaction evidence="4">
        <text>UTP + H2O = UMP + diphosphate + H(+)</text>
        <dbReference type="Rhea" id="RHEA:29395"/>
        <dbReference type="ChEBI" id="CHEBI:15377"/>
        <dbReference type="ChEBI" id="CHEBI:15378"/>
        <dbReference type="ChEBI" id="CHEBI:33019"/>
        <dbReference type="ChEBI" id="CHEBI:46398"/>
        <dbReference type="ChEBI" id="CHEBI:57865"/>
        <dbReference type="EC" id="3.6.1.9"/>
    </reaction>
</comment>
<keyword evidence="2 4" id="KW-0378">Hydrolase</keyword>
<feature type="site" description="Important for substrate specificity" evidence="4">
    <location>
        <position position="171"/>
    </location>
</feature>
<evidence type="ECO:0000256" key="1">
    <source>
        <dbReference type="ARBA" id="ARBA00001968"/>
    </source>
</evidence>
<keyword evidence="4" id="KW-0963">Cytoplasm</keyword>
<dbReference type="Pfam" id="PF02545">
    <property type="entry name" value="Maf"/>
    <property type="match status" value="1"/>
</dbReference>
<comment type="caution">
    <text evidence="4">Lacks conserved residue(s) required for the propagation of feature annotation.</text>
</comment>
<evidence type="ECO:0000256" key="4">
    <source>
        <dbReference type="HAMAP-Rule" id="MF_00528"/>
    </source>
</evidence>
<dbReference type="SUPFAM" id="SSF52972">
    <property type="entry name" value="ITPase-like"/>
    <property type="match status" value="1"/>
</dbReference>
<dbReference type="EC" id="3.6.1.9" evidence="4"/>
<dbReference type="PANTHER" id="PTHR43213">
    <property type="entry name" value="BIFUNCTIONAL DTTP/UTP PYROPHOSPHATASE/METHYLTRANSFERASE PROTEIN-RELATED"/>
    <property type="match status" value="1"/>
</dbReference>
<gene>
    <name evidence="5" type="ORF">LZC95_31720</name>
</gene>
<organism evidence="5 6">
    <name type="scientific">Pendulispora brunnea</name>
    <dbReference type="NCBI Taxonomy" id="2905690"/>
    <lineage>
        <taxon>Bacteria</taxon>
        <taxon>Pseudomonadati</taxon>
        <taxon>Myxococcota</taxon>
        <taxon>Myxococcia</taxon>
        <taxon>Myxococcales</taxon>
        <taxon>Sorangiineae</taxon>
        <taxon>Pendulisporaceae</taxon>
        <taxon>Pendulispora</taxon>
    </lineage>
</organism>
<comment type="similarity">
    <text evidence="4">Belongs to the Maf family. YhdE subfamily.</text>
</comment>
<evidence type="ECO:0000313" key="5">
    <source>
        <dbReference type="EMBL" id="WXA91009.1"/>
    </source>
</evidence>